<dbReference type="SUPFAM" id="SSF47384">
    <property type="entry name" value="Homodimeric domain of signal transducing histidine kinase"/>
    <property type="match status" value="1"/>
</dbReference>
<dbReference type="PROSITE" id="PS50109">
    <property type="entry name" value="HIS_KIN"/>
    <property type="match status" value="1"/>
</dbReference>
<name>A0A4Y8Q5C5_9BACL</name>
<feature type="signal peptide" evidence="16">
    <location>
        <begin position="1"/>
        <end position="29"/>
    </location>
</feature>
<dbReference type="GO" id="GO:0000155">
    <property type="term" value="F:phosphorelay sensor kinase activity"/>
    <property type="evidence" value="ECO:0007669"/>
    <property type="project" value="InterPro"/>
</dbReference>
<gene>
    <name evidence="20" type="ORF">B5M42_10240</name>
</gene>
<dbReference type="InterPro" id="IPR036097">
    <property type="entry name" value="HisK_dim/P_sf"/>
</dbReference>
<dbReference type="CDD" id="cd16922">
    <property type="entry name" value="HATPase_EvgS-ArcB-TorS-like"/>
    <property type="match status" value="1"/>
</dbReference>
<dbReference type="AlphaFoldDB" id="A0A4Y8Q5C5"/>
<dbReference type="OrthoDB" id="9809348at2"/>
<evidence type="ECO:0000256" key="9">
    <source>
        <dbReference type="ARBA" id="ARBA00023012"/>
    </source>
</evidence>
<dbReference type="InterPro" id="IPR036890">
    <property type="entry name" value="HATPase_C_sf"/>
</dbReference>
<organism evidence="20 21">
    <name type="scientific">Paenibacillus athensensis</name>
    <dbReference type="NCBI Taxonomy" id="1967502"/>
    <lineage>
        <taxon>Bacteria</taxon>
        <taxon>Bacillati</taxon>
        <taxon>Bacillota</taxon>
        <taxon>Bacilli</taxon>
        <taxon>Bacillales</taxon>
        <taxon>Paenibacillaceae</taxon>
        <taxon>Paenibacillus</taxon>
    </lineage>
</organism>
<evidence type="ECO:0000256" key="16">
    <source>
        <dbReference type="SAM" id="SignalP"/>
    </source>
</evidence>
<keyword evidence="11" id="KW-0238">DNA-binding</keyword>
<evidence type="ECO:0000256" key="5">
    <source>
        <dbReference type="ARBA" id="ARBA00022679"/>
    </source>
</evidence>
<keyword evidence="12" id="KW-0804">Transcription</keyword>
<evidence type="ECO:0000256" key="8">
    <source>
        <dbReference type="ARBA" id="ARBA00022840"/>
    </source>
</evidence>
<feature type="transmembrane region" description="Helical" evidence="15">
    <location>
        <begin position="180"/>
        <end position="200"/>
    </location>
</feature>
<dbReference type="SMART" id="SM00421">
    <property type="entry name" value="HTH_LUXR"/>
    <property type="match status" value="1"/>
</dbReference>
<keyword evidence="4 14" id="KW-0597">Phosphoprotein</keyword>
<keyword evidence="7" id="KW-0418">Kinase</keyword>
<dbReference type="RefSeq" id="WP_134752388.1">
    <property type="nucleotide sequence ID" value="NZ_MYFO02000004.1"/>
</dbReference>
<dbReference type="Pfam" id="PF02518">
    <property type="entry name" value="HATPase_c"/>
    <property type="match status" value="1"/>
</dbReference>
<feature type="transmembrane region" description="Helical" evidence="15">
    <location>
        <begin position="270"/>
        <end position="288"/>
    </location>
</feature>
<evidence type="ECO:0000256" key="14">
    <source>
        <dbReference type="PROSITE-ProRule" id="PRU00169"/>
    </source>
</evidence>
<evidence type="ECO:0000256" key="11">
    <source>
        <dbReference type="ARBA" id="ARBA00023125"/>
    </source>
</evidence>
<keyword evidence="16" id="KW-0732">Signal</keyword>
<feature type="domain" description="Response regulatory" evidence="19">
    <location>
        <begin position="654"/>
        <end position="769"/>
    </location>
</feature>
<dbReference type="InterPro" id="IPR036388">
    <property type="entry name" value="WH-like_DNA-bd_sf"/>
</dbReference>
<evidence type="ECO:0000256" key="15">
    <source>
        <dbReference type="SAM" id="Phobius"/>
    </source>
</evidence>
<dbReference type="CDD" id="cd06170">
    <property type="entry name" value="LuxR_C_like"/>
    <property type="match status" value="1"/>
</dbReference>
<evidence type="ECO:0000256" key="4">
    <source>
        <dbReference type="ARBA" id="ARBA00022553"/>
    </source>
</evidence>
<keyword evidence="15" id="KW-1133">Transmembrane helix</keyword>
<dbReference type="InterPro" id="IPR000792">
    <property type="entry name" value="Tscrpt_reg_LuxR_C"/>
</dbReference>
<dbReference type="FunFam" id="3.30.565.10:FF:000010">
    <property type="entry name" value="Sensor histidine kinase RcsC"/>
    <property type="match status" value="1"/>
</dbReference>
<proteinExistence type="inferred from homology"/>
<feature type="domain" description="Histidine kinase" evidence="18">
    <location>
        <begin position="407"/>
        <end position="619"/>
    </location>
</feature>
<dbReference type="GO" id="GO:0003677">
    <property type="term" value="F:DNA binding"/>
    <property type="evidence" value="ECO:0007669"/>
    <property type="project" value="UniProtKB-KW"/>
</dbReference>
<evidence type="ECO:0000256" key="1">
    <source>
        <dbReference type="ARBA" id="ARBA00000085"/>
    </source>
</evidence>
<dbReference type="SUPFAM" id="SSF46894">
    <property type="entry name" value="C-terminal effector domain of the bipartite response regulators"/>
    <property type="match status" value="1"/>
</dbReference>
<evidence type="ECO:0000256" key="2">
    <source>
        <dbReference type="ARBA" id="ARBA00006402"/>
    </source>
</evidence>
<feature type="chain" id="PRO_5021373298" description="Circadian input-output histidine kinase CikA" evidence="16">
    <location>
        <begin position="30"/>
        <end position="841"/>
    </location>
</feature>
<dbReference type="PRINTS" id="PR00344">
    <property type="entry name" value="BCTRLSENSOR"/>
</dbReference>
<comment type="catalytic activity">
    <reaction evidence="1">
        <text>ATP + protein L-histidine = ADP + protein N-phospho-L-histidine.</text>
        <dbReference type="EC" id="2.7.13.3"/>
    </reaction>
</comment>
<dbReference type="EMBL" id="MYFO01000010">
    <property type="protein sequence ID" value="TFE88293.1"/>
    <property type="molecule type" value="Genomic_DNA"/>
</dbReference>
<evidence type="ECO:0000313" key="20">
    <source>
        <dbReference type="EMBL" id="TFE88293.1"/>
    </source>
</evidence>
<dbReference type="SMART" id="SM00388">
    <property type="entry name" value="HisKA"/>
    <property type="match status" value="1"/>
</dbReference>
<reference evidence="20 21" key="1">
    <citation type="submission" date="2017-03" db="EMBL/GenBank/DDBJ databases">
        <title>Isolation of Levoglucosan Utilizing Bacteria.</title>
        <authorList>
            <person name="Arya A.S."/>
        </authorList>
    </citation>
    <scope>NUCLEOTIDE SEQUENCE [LARGE SCALE GENOMIC DNA]</scope>
    <source>
        <strain evidence="20 21">MEC069</strain>
    </source>
</reference>
<evidence type="ECO:0000256" key="12">
    <source>
        <dbReference type="ARBA" id="ARBA00023163"/>
    </source>
</evidence>
<dbReference type="SMART" id="SM00387">
    <property type="entry name" value="HATPase_c"/>
    <property type="match status" value="1"/>
</dbReference>
<keyword evidence="5" id="KW-0808">Transferase</keyword>
<dbReference type="Pfam" id="PF00196">
    <property type="entry name" value="GerE"/>
    <property type="match status" value="1"/>
</dbReference>
<dbReference type="InterPro" id="IPR003594">
    <property type="entry name" value="HATPase_dom"/>
</dbReference>
<feature type="transmembrane region" description="Helical" evidence="15">
    <location>
        <begin position="300"/>
        <end position="320"/>
    </location>
</feature>
<dbReference type="PANTHER" id="PTHR43047:SF72">
    <property type="entry name" value="OSMOSENSING HISTIDINE PROTEIN KINASE SLN1"/>
    <property type="match status" value="1"/>
</dbReference>
<feature type="domain" description="HTH luxR-type" evidence="17">
    <location>
        <begin position="774"/>
        <end position="839"/>
    </location>
</feature>
<evidence type="ECO:0000256" key="3">
    <source>
        <dbReference type="ARBA" id="ARBA00012438"/>
    </source>
</evidence>
<feature type="transmembrane region" description="Helical" evidence="15">
    <location>
        <begin position="332"/>
        <end position="354"/>
    </location>
</feature>
<comment type="caution">
    <text evidence="20">The sequence shown here is derived from an EMBL/GenBank/DDBJ whole genome shotgun (WGS) entry which is preliminary data.</text>
</comment>
<evidence type="ECO:0000256" key="10">
    <source>
        <dbReference type="ARBA" id="ARBA00023015"/>
    </source>
</evidence>
<dbReference type="InterPro" id="IPR005467">
    <property type="entry name" value="His_kinase_dom"/>
</dbReference>
<dbReference type="Gene3D" id="3.40.50.2300">
    <property type="match status" value="1"/>
</dbReference>
<dbReference type="InterPro" id="IPR001789">
    <property type="entry name" value="Sig_transdc_resp-reg_receiver"/>
</dbReference>
<evidence type="ECO:0000256" key="13">
    <source>
        <dbReference type="ARBA" id="ARBA00074306"/>
    </source>
</evidence>
<keyword evidence="9" id="KW-0902">Two-component regulatory system</keyword>
<dbReference type="GO" id="GO:0005886">
    <property type="term" value="C:plasma membrane"/>
    <property type="evidence" value="ECO:0007669"/>
    <property type="project" value="TreeGrafter"/>
</dbReference>
<sequence>MKKWVLTMLCLWLLASTHAALIVSAQAEASEGGWQYRWGDSPLDDSGLPIWTDAAANGDKDWTTLSNINDIGKKQSNSIWYRFNLDNIHCDEICSIKISRIFQNYEVYVNRKLIYQFGEMDNPDQVMIQGRTLNQISFPKDQKGYVYYRIHSGIARIGLEGKVILGEQDDVMMHTVKSSILSGILTVLSVVVGIILLIFSALNKQRLMLVSGLFILLMGIYTFLLSDVKYLLFPHHDLLFYQLKILEEYILSTLISLTYQSLWGKGYKGINRWVSVIFAIELMVYFVYSLINLTAAQTLFTYFNISVVLSSTYFFINALIKYVKHRNYETTMLVFATFSVVITCAHDALRAVLLFKTNQIIPWGLSTFMVFLCAIFVKRFYDVHVELQHSNKRLDELHSQKDQIFANTSHELRTPLTGIIGLAESLMSDANANMKTSLEIIVSSGRRLSKLINDILDVSSIKNKTVELWLKPVNVYATAETVIALSQPLIGNRMVDISNKIGPLTVLADEDRLQQIFHNLLSNAIKFTEQGCIELSSFLESDKVVISVKDTGIGIPQDKLSVIFNPFEQVDGSLARKYGGTGLGLHVTKQLVELHGGTLTVESQLGQYTAFSFNLPLFDQEVAASLSTDSTAQFHQLYPSPIDASLVRTTGKVNILVVDDEVVNLQVLYNLLTPNYGVTVAHDGKQALEWVKQEEFDLIVLDVMMPGLTGFDVCGAIRESYSQLALPVILISAYSTSEHIANGFKQGANEYITKPFIKQEILTRIDAQLKLKFVNEAKNILSEKEKEVLRMFETGKERSAIREALFISESTLKNHITKINKKLGTKTIQEAADQARKEKMI</sequence>
<dbReference type="SUPFAM" id="SSF55874">
    <property type="entry name" value="ATPase domain of HSP90 chaperone/DNA topoisomerase II/histidine kinase"/>
    <property type="match status" value="1"/>
</dbReference>
<evidence type="ECO:0000259" key="19">
    <source>
        <dbReference type="PROSITE" id="PS50110"/>
    </source>
</evidence>
<dbReference type="SUPFAM" id="SSF52172">
    <property type="entry name" value="CheY-like"/>
    <property type="match status" value="1"/>
</dbReference>
<dbReference type="Gene3D" id="3.30.565.10">
    <property type="entry name" value="Histidine kinase-like ATPase, C-terminal domain"/>
    <property type="match status" value="1"/>
</dbReference>
<dbReference type="InterPro" id="IPR016032">
    <property type="entry name" value="Sig_transdc_resp-reg_C-effctor"/>
</dbReference>
<accession>A0A4Y8Q5C5</accession>
<keyword evidence="21" id="KW-1185">Reference proteome</keyword>
<dbReference type="Pfam" id="PF00512">
    <property type="entry name" value="HisKA"/>
    <property type="match status" value="1"/>
</dbReference>
<protein>
    <recommendedName>
        <fullName evidence="13">Circadian input-output histidine kinase CikA</fullName>
        <ecNumber evidence="3">2.7.13.3</ecNumber>
    </recommendedName>
</protein>
<dbReference type="GO" id="GO:0005524">
    <property type="term" value="F:ATP binding"/>
    <property type="evidence" value="ECO:0007669"/>
    <property type="project" value="UniProtKB-KW"/>
</dbReference>
<keyword evidence="10" id="KW-0805">Transcription regulation</keyword>
<dbReference type="PROSITE" id="PS50110">
    <property type="entry name" value="RESPONSE_REGULATORY"/>
    <property type="match status" value="1"/>
</dbReference>
<evidence type="ECO:0000259" key="17">
    <source>
        <dbReference type="PROSITE" id="PS50043"/>
    </source>
</evidence>
<dbReference type="GO" id="GO:0006355">
    <property type="term" value="P:regulation of DNA-templated transcription"/>
    <property type="evidence" value="ECO:0007669"/>
    <property type="project" value="InterPro"/>
</dbReference>
<dbReference type="Gene3D" id="1.10.10.10">
    <property type="entry name" value="Winged helix-like DNA-binding domain superfamily/Winged helix DNA-binding domain"/>
    <property type="match status" value="1"/>
</dbReference>
<evidence type="ECO:0000256" key="6">
    <source>
        <dbReference type="ARBA" id="ARBA00022741"/>
    </source>
</evidence>
<dbReference type="InterPro" id="IPR011006">
    <property type="entry name" value="CheY-like_superfamily"/>
</dbReference>
<comment type="similarity">
    <text evidence="2">In the N-terminal section; belongs to the phytochrome family.</text>
</comment>
<keyword evidence="6" id="KW-0547">Nucleotide-binding</keyword>
<feature type="modified residue" description="4-aspartylphosphate" evidence="14">
    <location>
        <position position="702"/>
    </location>
</feature>
<feature type="transmembrane region" description="Helical" evidence="15">
    <location>
        <begin position="207"/>
        <end position="226"/>
    </location>
</feature>
<keyword evidence="15" id="KW-0812">Transmembrane</keyword>
<keyword evidence="8" id="KW-0067">ATP-binding</keyword>
<dbReference type="SMART" id="SM00448">
    <property type="entry name" value="REC"/>
    <property type="match status" value="1"/>
</dbReference>
<dbReference type="InterPro" id="IPR003661">
    <property type="entry name" value="HisK_dim/P_dom"/>
</dbReference>
<dbReference type="Pfam" id="PF00072">
    <property type="entry name" value="Response_reg"/>
    <property type="match status" value="1"/>
</dbReference>
<feature type="transmembrane region" description="Helical" evidence="15">
    <location>
        <begin position="360"/>
        <end position="377"/>
    </location>
</feature>
<keyword evidence="15" id="KW-0472">Membrane</keyword>
<dbReference type="PROSITE" id="PS50043">
    <property type="entry name" value="HTH_LUXR_2"/>
    <property type="match status" value="1"/>
</dbReference>
<evidence type="ECO:0000259" key="18">
    <source>
        <dbReference type="PROSITE" id="PS50109"/>
    </source>
</evidence>
<dbReference type="EC" id="2.7.13.3" evidence="3"/>
<evidence type="ECO:0000313" key="21">
    <source>
        <dbReference type="Proteomes" id="UP000298246"/>
    </source>
</evidence>
<dbReference type="InterPro" id="IPR004358">
    <property type="entry name" value="Sig_transdc_His_kin-like_C"/>
</dbReference>
<dbReference type="CDD" id="cd00082">
    <property type="entry name" value="HisKA"/>
    <property type="match status" value="1"/>
</dbReference>
<dbReference type="Gene3D" id="1.10.287.130">
    <property type="match status" value="1"/>
</dbReference>
<dbReference type="PRINTS" id="PR00038">
    <property type="entry name" value="HTHLUXR"/>
</dbReference>
<dbReference type="GO" id="GO:0009927">
    <property type="term" value="F:histidine phosphotransfer kinase activity"/>
    <property type="evidence" value="ECO:0007669"/>
    <property type="project" value="TreeGrafter"/>
</dbReference>
<dbReference type="PANTHER" id="PTHR43047">
    <property type="entry name" value="TWO-COMPONENT HISTIDINE PROTEIN KINASE"/>
    <property type="match status" value="1"/>
</dbReference>
<evidence type="ECO:0000256" key="7">
    <source>
        <dbReference type="ARBA" id="ARBA00022777"/>
    </source>
</evidence>
<dbReference type="Proteomes" id="UP000298246">
    <property type="component" value="Unassembled WGS sequence"/>
</dbReference>